<dbReference type="EMBL" id="LS483343">
    <property type="protein sequence ID" value="SQF39826.1"/>
    <property type="molecule type" value="Genomic_DNA"/>
</dbReference>
<gene>
    <name evidence="5" type="ORF">NCTC12278_00582</name>
</gene>
<dbReference type="PANTHER" id="PTHR35790">
    <property type="entry name" value="HTH-TYPE TRANSCRIPTIONAL REGULATOR PCHR"/>
    <property type="match status" value="1"/>
</dbReference>
<dbReference type="AlphaFoldDB" id="A0A2X3W669"/>
<evidence type="ECO:0000259" key="4">
    <source>
        <dbReference type="PROSITE" id="PS50995"/>
    </source>
</evidence>
<reference evidence="5 6" key="1">
    <citation type="submission" date="2018-06" db="EMBL/GenBank/DDBJ databases">
        <authorList>
            <consortium name="Pathogen Informatics"/>
            <person name="Doyle S."/>
        </authorList>
    </citation>
    <scope>NUCLEOTIDE SEQUENCE [LARGE SCALE GENOMIC DNA]</scope>
    <source>
        <strain evidence="5 6">NCTC12278</strain>
    </source>
</reference>
<keyword evidence="6" id="KW-1185">Reference proteome</keyword>
<dbReference type="InterPro" id="IPR000835">
    <property type="entry name" value="HTH_MarR-typ"/>
</dbReference>
<evidence type="ECO:0000256" key="3">
    <source>
        <dbReference type="ARBA" id="ARBA00023163"/>
    </source>
</evidence>
<dbReference type="InterPro" id="IPR036390">
    <property type="entry name" value="WH_DNA-bd_sf"/>
</dbReference>
<dbReference type="Gene3D" id="1.10.10.10">
    <property type="entry name" value="Winged helix-like DNA-binding domain superfamily/Winged helix DNA-binding domain"/>
    <property type="match status" value="1"/>
</dbReference>
<dbReference type="Pfam" id="PF01047">
    <property type="entry name" value="MarR"/>
    <property type="match status" value="1"/>
</dbReference>
<dbReference type="PROSITE" id="PS50995">
    <property type="entry name" value="HTH_MARR_2"/>
    <property type="match status" value="1"/>
</dbReference>
<dbReference type="SMART" id="SM00347">
    <property type="entry name" value="HTH_MARR"/>
    <property type="match status" value="1"/>
</dbReference>
<dbReference type="InterPro" id="IPR036388">
    <property type="entry name" value="WH-like_DNA-bd_sf"/>
</dbReference>
<name>A0A2X3W669_9STRE</name>
<sequence>MNRETLNQFNKRFQGFVEQYDSLSKRQHISNTTSISVTEIHTLVTIAKMQPINLIRLAEKRSVSRSAITQVVKNLERKDLLIKEKVPENSKSIYLKLTASGLEVVREHQKQDDYLNKEVLAILTRYSPSLLEDMIGLMDDIEKVWKNLPWLRR</sequence>
<dbReference type="Proteomes" id="UP000249495">
    <property type="component" value="Chromosome 1"/>
</dbReference>
<feature type="domain" description="HTH marR-type" evidence="4">
    <location>
        <begin position="1"/>
        <end position="143"/>
    </location>
</feature>
<keyword evidence="3" id="KW-0804">Transcription</keyword>
<protein>
    <submittedName>
        <fullName evidence="5">Transcriptional regulator</fullName>
    </submittedName>
</protein>
<dbReference type="RefSeq" id="WP_018029446.1">
    <property type="nucleotide sequence ID" value="NZ_LS483343.1"/>
</dbReference>
<accession>A0A2X3W669</accession>
<evidence type="ECO:0000313" key="5">
    <source>
        <dbReference type="EMBL" id="SQF39826.1"/>
    </source>
</evidence>
<dbReference type="KEGG" id="sfer:NCTC12278_00582"/>
<dbReference type="PANTHER" id="PTHR35790:SF4">
    <property type="entry name" value="HTH-TYPE TRANSCRIPTIONAL REGULATOR PCHR"/>
    <property type="match status" value="1"/>
</dbReference>
<evidence type="ECO:0000256" key="2">
    <source>
        <dbReference type="ARBA" id="ARBA00023125"/>
    </source>
</evidence>
<organism evidence="5 6">
    <name type="scientific">Streptococcus ferus</name>
    <dbReference type="NCBI Taxonomy" id="1345"/>
    <lineage>
        <taxon>Bacteria</taxon>
        <taxon>Bacillati</taxon>
        <taxon>Bacillota</taxon>
        <taxon>Bacilli</taxon>
        <taxon>Lactobacillales</taxon>
        <taxon>Streptococcaceae</taxon>
        <taxon>Streptococcus</taxon>
    </lineage>
</organism>
<keyword evidence="1" id="KW-0805">Transcription regulation</keyword>
<evidence type="ECO:0000256" key="1">
    <source>
        <dbReference type="ARBA" id="ARBA00023015"/>
    </source>
</evidence>
<dbReference type="InterPro" id="IPR052067">
    <property type="entry name" value="Metal_resp_HTH_trans_reg"/>
</dbReference>
<dbReference type="SUPFAM" id="SSF46785">
    <property type="entry name" value="Winged helix' DNA-binding domain"/>
    <property type="match status" value="1"/>
</dbReference>
<dbReference type="GO" id="GO:0003700">
    <property type="term" value="F:DNA-binding transcription factor activity"/>
    <property type="evidence" value="ECO:0007669"/>
    <property type="project" value="InterPro"/>
</dbReference>
<dbReference type="STRING" id="1123303.GCA_000372425_00115"/>
<proteinExistence type="predicted"/>
<keyword evidence="2" id="KW-0238">DNA-binding</keyword>
<evidence type="ECO:0000313" key="6">
    <source>
        <dbReference type="Proteomes" id="UP000249495"/>
    </source>
</evidence>
<dbReference type="GO" id="GO:0003677">
    <property type="term" value="F:DNA binding"/>
    <property type="evidence" value="ECO:0007669"/>
    <property type="project" value="UniProtKB-KW"/>
</dbReference>